<evidence type="ECO:0000313" key="14">
    <source>
        <dbReference type="EMBL" id="CAL8099159.1"/>
    </source>
</evidence>
<keyword evidence="7 9" id="KW-0539">Nucleus</keyword>
<dbReference type="CDD" id="cd05526">
    <property type="entry name" value="Bromo_polybromo_VI"/>
    <property type="match status" value="1"/>
</dbReference>
<dbReference type="InterPro" id="IPR009071">
    <property type="entry name" value="HMG_box_dom"/>
</dbReference>
<feature type="region of interest" description="Disordered" evidence="10">
    <location>
        <begin position="184"/>
        <end position="211"/>
    </location>
</feature>
<dbReference type="Pfam" id="PF00505">
    <property type="entry name" value="HMG_box"/>
    <property type="match status" value="1"/>
</dbReference>
<feature type="region of interest" description="Disordered" evidence="10">
    <location>
        <begin position="506"/>
        <end position="525"/>
    </location>
</feature>
<feature type="DNA-binding region" description="HMG box" evidence="9">
    <location>
        <begin position="1483"/>
        <end position="1551"/>
    </location>
</feature>
<evidence type="ECO:0000256" key="7">
    <source>
        <dbReference type="ARBA" id="ARBA00023242"/>
    </source>
</evidence>
<feature type="domain" description="Bromo" evidence="11">
    <location>
        <begin position="415"/>
        <end position="485"/>
    </location>
</feature>
<feature type="compositionally biased region" description="Pro residues" evidence="10">
    <location>
        <begin position="1573"/>
        <end position="1582"/>
    </location>
</feature>
<dbReference type="PROSITE" id="PS00633">
    <property type="entry name" value="BROMODOMAIN_1"/>
    <property type="match status" value="3"/>
</dbReference>
<name>A0ABP1QFN4_9HEXA</name>
<feature type="region of interest" description="Disordered" evidence="10">
    <location>
        <begin position="1562"/>
        <end position="1595"/>
    </location>
</feature>
<dbReference type="InterPro" id="IPR018359">
    <property type="entry name" value="Bromodomain_CS"/>
</dbReference>
<keyword evidence="2" id="KW-0677">Repeat</keyword>
<dbReference type="InterPro" id="IPR013087">
    <property type="entry name" value="Znf_C2H2_type"/>
</dbReference>
<dbReference type="Gene3D" id="1.20.920.10">
    <property type="entry name" value="Bromodomain-like"/>
    <property type="match status" value="6"/>
</dbReference>
<proteinExistence type="predicted"/>
<keyword evidence="9" id="KW-0238">DNA-binding</keyword>
<dbReference type="PANTHER" id="PTHR16062">
    <property type="entry name" value="SWI/SNF-RELATED"/>
    <property type="match status" value="1"/>
</dbReference>
<dbReference type="InterPro" id="IPR043151">
    <property type="entry name" value="BAH_sf"/>
</dbReference>
<dbReference type="CDD" id="cd04717">
    <property type="entry name" value="BAH_polybromo"/>
    <property type="match status" value="1"/>
</dbReference>
<evidence type="ECO:0000256" key="3">
    <source>
        <dbReference type="ARBA" id="ARBA00022853"/>
    </source>
</evidence>
<feature type="region of interest" description="Disordered" evidence="10">
    <location>
        <begin position="360"/>
        <end position="393"/>
    </location>
</feature>
<dbReference type="InterPro" id="IPR036910">
    <property type="entry name" value="HMG_box_dom_sf"/>
</dbReference>
<organism evidence="14 15">
    <name type="scientific">Orchesella dallaii</name>
    <dbReference type="NCBI Taxonomy" id="48710"/>
    <lineage>
        <taxon>Eukaryota</taxon>
        <taxon>Metazoa</taxon>
        <taxon>Ecdysozoa</taxon>
        <taxon>Arthropoda</taxon>
        <taxon>Hexapoda</taxon>
        <taxon>Collembola</taxon>
        <taxon>Entomobryomorpha</taxon>
        <taxon>Entomobryoidea</taxon>
        <taxon>Orchesellidae</taxon>
        <taxon>Orchesellinae</taxon>
        <taxon>Orchesella</taxon>
    </lineage>
</organism>
<evidence type="ECO:0000259" key="12">
    <source>
        <dbReference type="PROSITE" id="PS50118"/>
    </source>
</evidence>
<dbReference type="Gene3D" id="3.30.160.60">
    <property type="entry name" value="Classic Zinc Finger"/>
    <property type="match status" value="1"/>
</dbReference>
<dbReference type="SMART" id="SM00297">
    <property type="entry name" value="BROMO"/>
    <property type="match status" value="6"/>
</dbReference>
<dbReference type="InterPro" id="IPR001025">
    <property type="entry name" value="BAH_dom"/>
</dbReference>
<evidence type="ECO:0000256" key="9">
    <source>
        <dbReference type="PROSITE-ProRule" id="PRU00267"/>
    </source>
</evidence>
<feature type="region of interest" description="Disordered" evidence="10">
    <location>
        <begin position="550"/>
        <end position="597"/>
    </location>
</feature>
<dbReference type="PROSITE" id="PS50118">
    <property type="entry name" value="HMG_BOX_2"/>
    <property type="match status" value="1"/>
</dbReference>
<protein>
    <recommendedName>
        <fullName evidence="16">Protein polybromo-1</fullName>
    </recommendedName>
</protein>
<evidence type="ECO:0000256" key="10">
    <source>
        <dbReference type="SAM" id="MobiDB-lite"/>
    </source>
</evidence>
<dbReference type="Gene3D" id="1.10.30.10">
    <property type="entry name" value="High mobility group box domain"/>
    <property type="match status" value="1"/>
</dbReference>
<feature type="domain" description="Bromo" evidence="11">
    <location>
        <begin position="644"/>
        <end position="714"/>
    </location>
</feature>
<accession>A0ABP1QFN4</accession>
<dbReference type="InterPro" id="IPR036427">
    <property type="entry name" value="Bromodomain-like_sf"/>
</dbReference>
<dbReference type="CDD" id="cd05524">
    <property type="entry name" value="Bromo_polybromo_I"/>
    <property type="match status" value="1"/>
</dbReference>
<feature type="compositionally biased region" description="Pro residues" evidence="10">
    <location>
        <begin position="556"/>
        <end position="566"/>
    </location>
</feature>
<evidence type="ECO:0000256" key="6">
    <source>
        <dbReference type="ARBA" id="ARBA00023163"/>
    </source>
</evidence>
<dbReference type="SUPFAM" id="SSF47095">
    <property type="entry name" value="HMG-box"/>
    <property type="match status" value="1"/>
</dbReference>
<feature type="domain" description="HMG box" evidence="12">
    <location>
        <begin position="1483"/>
        <end position="1551"/>
    </location>
</feature>
<feature type="domain" description="BAH" evidence="13">
    <location>
        <begin position="1034"/>
        <end position="1174"/>
    </location>
</feature>
<dbReference type="SMART" id="SM00439">
    <property type="entry name" value="BAH"/>
    <property type="match status" value="2"/>
</dbReference>
<keyword evidence="15" id="KW-1185">Reference proteome</keyword>
<dbReference type="SUPFAM" id="SSF47370">
    <property type="entry name" value="Bromodomain"/>
    <property type="match status" value="6"/>
</dbReference>
<dbReference type="Pfam" id="PF00439">
    <property type="entry name" value="Bromodomain"/>
    <property type="match status" value="6"/>
</dbReference>
<evidence type="ECO:0000259" key="11">
    <source>
        <dbReference type="PROSITE" id="PS50014"/>
    </source>
</evidence>
<dbReference type="PROSITE" id="PS51038">
    <property type="entry name" value="BAH"/>
    <property type="match status" value="2"/>
</dbReference>
<dbReference type="InterPro" id="IPR001487">
    <property type="entry name" value="Bromodomain"/>
</dbReference>
<keyword evidence="5 8" id="KW-0103">Bromodomain</keyword>
<feature type="domain" description="Bromo" evidence="11">
    <location>
        <begin position="235"/>
        <end position="305"/>
    </location>
</feature>
<evidence type="ECO:0000256" key="8">
    <source>
        <dbReference type="PROSITE-ProRule" id="PRU00035"/>
    </source>
</evidence>
<evidence type="ECO:0000256" key="5">
    <source>
        <dbReference type="ARBA" id="ARBA00023117"/>
    </source>
</evidence>
<dbReference type="PRINTS" id="PR00503">
    <property type="entry name" value="BROMODOMAIN"/>
</dbReference>
<comment type="subcellular location">
    <subcellularLocation>
        <location evidence="1">Nucleus</location>
    </subcellularLocation>
</comment>
<dbReference type="CDD" id="cd21984">
    <property type="entry name" value="HMG-box_PB1"/>
    <property type="match status" value="1"/>
</dbReference>
<gene>
    <name evidence="14" type="ORF">ODALV1_LOCUS10163</name>
</gene>
<feature type="domain" description="Bromo" evidence="11">
    <location>
        <begin position="767"/>
        <end position="837"/>
    </location>
</feature>
<dbReference type="CDD" id="cd05517">
    <property type="entry name" value="Bromo_polybromo_II"/>
    <property type="match status" value="1"/>
</dbReference>
<dbReference type="Pfam" id="PF01426">
    <property type="entry name" value="BAH"/>
    <property type="match status" value="2"/>
</dbReference>
<evidence type="ECO:0000256" key="1">
    <source>
        <dbReference type="ARBA" id="ARBA00004123"/>
    </source>
</evidence>
<dbReference type="SMART" id="SM00398">
    <property type="entry name" value="HMG"/>
    <property type="match status" value="1"/>
</dbReference>
<evidence type="ECO:0000313" key="15">
    <source>
        <dbReference type="Proteomes" id="UP001642540"/>
    </source>
</evidence>
<comment type="caution">
    <text evidence="14">The sequence shown here is derived from an EMBL/GenBank/DDBJ whole genome shotgun (WGS) entry which is preliminary data.</text>
</comment>
<dbReference type="PROSITE" id="PS50014">
    <property type="entry name" value="BROMODOMAIN_2"/>
    <property type="match status" value="5"/>
</dbReference>
<dbReference type="EMBL" id="CAXLJM020000031">
    <property type="protein sequence ID" value="CAL8099159.1"/>
    <property type="molecule type" value="Genomic_DNA"/>
</dbReference>
<keyword evidence="4" id="KW-0805">Transcription regulation</keyword>
<evidence type="ECO:0000259" key="13">
    <source>
        <dbReference type="PROSITE" id="PS51038"/>
    </source>
</evidence>
<evidence type="ECO:0000256" key="4">
    <source>
        <dbReference type="ARBA" id="ARBA00023015"/>
    </source>
</evidence>
<dbReference type="PANTHER" id="PTHR16062:SF19">
    <property type="entry name" value="PROTEIN POLYBROMO-1"/>
    <property type="match status" value="1"/>
</dbReference>
<feature type="domain" description="BAH" evidence="13">
    <location>
        <begin position="1253"/>
        <end position="1372"/>
    </location>
</feature>
<dbReference type="SMART" id="SM00355">
    <property type="entry name" value="ZnF_C2H2"/>
    <property type="match status" value="2"/>
</dbReference>
<sequence>MSSASATVKRRRTSMSSSASVASREDDAGSVDLDYQPETKRKKIVRLDPIEQCQQLYDIIRNNKKEDGVLLCEAFIRVPKRRQEPAYYEVVSNPMDMIRIQQKIKMDEYEDIEQMSADVDLMVANAKAFYKRSTQEYKDAGDLWDLFIESKLRLFDRDSPTEDCERKGKIILKMGKLARRAAAVEARKPTIGEDGETSESSSTTDRHDDLDKGDSILLDNLEELFSAVMVAKDVDDRPLHNVFQLLPSRKQYPNYYEIIENPIDLKMIAIRIQGGEYASLNDLERDLVTMFRNACTFNEPGSQIYKDAKTLKRIVSARRVELENRKQTGYTPGKTSERIRNRRLRSGLSHSAITAALQYEDDSEEDAQEIDEEEMEVDEEEVEEEEEDAEEAYDGDLEDPMWLLLEHITNYTSSSGTLLSDPFKRLPSRRFYSDYYKEIKNPISLSQIRNKIQRGEYDNLTQVQADMNIMFENAKHYNRPDSKLYKTACKLQKGMQVKVQELLDQEDGVSSNGEEPEPVKRNINTTPLPTLVMEGAAEIVPQNIVPDKPPGLEIAAPPPMPVPPIVPVKTQPSPKKVKSNKSGRDSSGSSSGVNTSQLMVSTKSNPHKFAENEDRNPKAVAVREEIKKRLRLLYGTLVDYQEADGRCPISMFMEKPSRKQYPQYYNVIVEPIDMLTIKASIDFDKYNGTDELVRDFRLMFNNCRQFNEEGSIIYDDANKLEQVLNDKLRVIGPDPSLKAKKKKKRNPALLQKQKKLLETVKEYRDKNGRHLSVIFQKLPSKAEYPQYYDVIKSPIDLEKICNKQRNGTYESMDHIANDFMQMFDNACKFNEPDSQIYKDALVLQRLLLQTKLTISSEDGTPDVPCAVREILTSIFTSVYNHHDEEGRCYSDTMAELPEFDEIESQKKRAISLDLIKHRLDRGFYKRLDVFQKDMFLCFERARKLSRTDSQLFEDSIELHSFFIKTRDEICGKGAVLQSPALDYGLMDLEKFVEAIRAEKREKEAPQEEDLGLVEVKKEENYAALAAQTESYNNQVYCVGDFVYVGQSYNADTSSSDGSSGGAGGANSKPAVKPNIANIQKLWTAPDGTKMFEGIWFFRPDQTYHLPTRKFLQKEVFRSEVRSTAMLSEIVGKCYVMTVKGKEYFNCAPEGFADDDVYVCEYRYSSRGRSFTKLKSWAFGSIRVRLVSRPKPLEPIRIASVFRERVENQKEDFLRIDDEVEKAPKEEFSNIPSPLALPGKDSQTFYEQFNLSFGPVRMGDYVYVRVENGKKLVARIDSMWTDSSGTAYFHGPWFTSLSEVCQTTIPVGRTFFQQEIFQSSIEDTNPLLSVCGKCCVLDVDDFKKRRPTEIPENDVFVCECLYDEARREIRVFEGLKKIYCKDSGVHRDEIYFFRKPITMIRVDVEGVIIQDMPKLKTSTKMGPMSPAVIPKIESDNLTEDSMDFSPPSIGSSDSHSIPPIVNTPVVVSTPVATTPSTKKAKTPGKKLVTGYILYSSEVRKSVAEKNPDKGFGEISRMVGTDWRKMGLEDKQKYEERAAKINEQKEIAARAAAAEAKAAAETAAAIAAQNQGPDSPAPAPPTPSTPVTSKGKDASKETDMVAATAALKKDPDWIFECCWDGCDWQFEDALDLIEHCVQEPKGHVPTYFKDQNPNEGEFQCHWKNCTRVKKGVNPFPTLSRLLKHVKDIHVMKGNGRIIHPDMRSKKCMASRNPKTAAVIKSKSLAPSVIAPVAHIGAVPIHNSTFMVSNSPALITSSAAAAQPTVQAPSRPAPPPEPLFVAVPPRPQKLLHSEAYIRYIESLHAKKRKMTDWEKTLKATKETTKVPDESKLPRHWLANGAGPHGSVTNALWALRDFMMRDALNLHKVNN</sequence>
<dbReference type="Proteomes" id="UP001642540">
    <property type="component" value="Unassembled WGS sequence"/>
</dbReference>
<feature type="domain" description="Bromo" evidence="11">
    <location>
        <begin position="67"/>
        <end position="137"/>
    </location>
</feature>
<keyword evidence="3" id="KW-0156">Chromatin regulator</keyword>
<feature type="region of interest" description="Disordered" evidence="10">
    <location>
        <begin position="1"/>
        <end position="32"/>
    </location>
</feature>
<keyword evidence="6" id="KW-0804">Transcription</keyword>
<evidence type="ECO:0008006" key="16">
    <source>
        <dbReference type="Google" id="ProtNLM"/>
    </source>
</evidence>
<dbReference type="Gene3D" id="2.30.30.490">
    <property type="match status" value="2"/>
</dbReference>
<evidence type="ECO:0000256" key="2">
    <source>
        <dbReference type="ARBA" id="ARBA00022737"/>
    </source>
</evidence>
<reference evidence="14 15" key="1">
    <citation type="submission" date="2024-08" db="EMBL/GenBank/DDBJ databases">
        <authorList>
            <person name="Cucini C."/>
            <person name="Frati F."/>
        </authorList>
    </citation>
    <scope>NUCLEOTIDE SEQUENCE [LARGE SCALE GENOMIC DNA]</scope>
</reference>
<dbReference type="InterPro" id="IPR037382">
    <property type="entry name" value="Rsc/polybromo"/>
</dbReference>